<keyword evidence="2" id="KW-0964">Secreted</keyword>
<evidence type="ECO:0000256" key="4">
    <source>
        <dbReference type="ARBA" id="ARBA00023088"/>
    </source>
</evidence>
<feature type="region of interest" description="Disordered" evidence="6">
    <location>
        <begin position="30"/>
        <end position="132"/>
    </location>
</feature>
<feature type="chain" id="PRO_5046548312" evidence="7">
    <location>
        <begin position="23"/>
        <end position="851"/>
    </location>
</feature>
<feature type="domain" description="Gram-positive cocci surface proteins LPxTG" evidence="8">
    <location>
        <begin position="821"/>
        <end position="851"/>
    </location>
</feature>
<dbReference type="InterPro" id="IPR027607">
    <property type="entry name" value="Surf_Exclu_SEC10/PgrA"/>
</dbReference>
<dbReference type="Proteomes" id="UP001160991">
    <property type="component" value="Unassembled WGS sequence"/>
</dbReference>
<gene>
    <name evidence="9" type="ORF">QEZ38_02890</name>
</gene>
<accession>A0ABT6PCC4</accession>
<evidence type="ECO:0000259" key="8">
    <source>
        <dbReference type="PROSITE" id="PS50847"/>
    </source>
</evidence>
<reference evidence="9" key="1">
    <citation type="submission" date="2023-04" db="EMBL/GenBank/DDBJ databases">
        <title>A new Streptococcus species isolated from the patient with bacteremia.</title>
        <authorList>
            <person name="Chen Y.-S."/>
            <person name="Lee C.-Y."/>
            <person name="Chan C.-K."/>
        </authorList>
    </citation>
    <scope>NUCLEOTIDE SEQUENCE</scope>
    <source>
        <strain evidence="9">ST22-14</strain>
    </source>
</reference>
<feature type="compositionally biased region" description="Basic and acidic residues" evidence="6">
    <location>
        <begin position="50"/>
        <end position="75"/>
    </location>
</feature>
<sequence length="851" mass="94465">MKKELIALTAIAATGLATTVSANEVAEPNVDNAGGVRTAQTEPAFNITDAKNEPALVEKETPKPVEVKTPTKEEVAELGATAKQTQEDADKAKEVLDRANETSDKAEKKVADLKQAKDDAQKEADKATPEAIQNAEKKVETAKAKVQVKEEALNSAQSLKAESDEAVSNQEKIVEGKKEEIEKLQSAVLEAKNNVQLKQNILDGTKISEEKKSAEEALEQETANVKRLSDELAKAEIEDEKHSQKIKNAENDLAEAITKVSTSNQSISSASEKVKQTQSELIKAQENLANQNPKNTIKLTDSFVEVWKELADKHYPYNYETQKELFEKYKAEQSEKLKKIASESEALNQYKSNEQDKDRAIDFEKTTREQREELSLFANDLYNQVRKQIGASEAVVTKGMIDLSEGFSDFGKYSDFVINSQSFAFYTVSNKTKTISNMDEAKRLIYEGFKRFLFDYNYYTPYYDSSTQSQGVASNYVLGEKNKKLYFALWPYLYSGEIGFAWSTLRADLVEGIPNFDKTVIKPSNSTQSNTVSNESALTAVKTAEANYTKAKVDLEKAESEYKEHLLIQKDIQNRLELLKSTPFKASLVKAELAKAQKLQIEAQKRLALAQKAQDEVMTDIKFKQENLDKAKQELVDKENALKLGKDKLQQEEAELTKLQADVSAKAQAVSTAKKALQDAQEEVKLAEKELADLNGAHTRLKEAQAELEKAEAELKDAYKAQNEAKVDYEVKSLAAGQAKTTYETAKAKFEEAEAKRLAALAEEKRKELEKAGYQPVPVVDGKGNVVDYKAEKVTVGTKDDKTYQAPAKATNAKAEPKKQLPNTGTKESNLLALLGASVGLLALAGKRKYR</sequence>
<dbReference type="Pfam" id="PF00746">
    <property type="entry name" value="Gram_pos_anchor"/>
    <property type="match status" value="1"/>
</dbReference>
<dbReference type="InterPro" id="IPR019931">
    <property type="entry name" value="LPXTG_anchor"/>
</dbReference>
<keyword evidence="10" id="KW-1185">Reference proteome</keyword>
<evidence type="ECO:0000256" key="1">
    <source>
        <dbReference type="ARBA" id="ARBA00022512"/>
    </source>
</evidence>
<name>A0ABT6PCC4_9STRE</name>
<evidence type="ECO:0000313" key="10">
    <source>
        <dbReference type="Proteomes" id="UP001160991"/>
    </source>
</evidence>
<dbReference type="RefSeq" id="WP_281334970.1">
    <property type="nucleotide sequence ID" value="NZ_JARZZP010000004.1"/>
</dbReference>
<proteinExistence type="predicted"/>
<comment type="caution">
    <text evidence="9">The sequence shown here is derived from an EMBL/GenBank/DDBJ whole genome shotgun (WGS) entry which is preliminary data.</text>
</comment>
<keyword evidence="3 7" id="KW-0732">Signal</keyword>
<keyword evidence="4" id="KW-0572">Peptidoglycan-anchor</keyword>
<feature type="compositionally biased region" description="Polar residues" evidence="6">
    <location>
        <begin position="154"/>
        <end position="170"/>
    </location>
</feature>
<feature type="coiled-coil region" evidence="5">
    <location>
        <begin position="541"/>
        <end position="772"/>
    </location>
</feature>
<feature type="compositionally biased region" description="Basic and acidic residues" evidence="6">
    <location>
        <begin position="85"/>
        <end position="128"/>
    </location>
</feature>
<keyword evidence="1" id="KW-0134">Cell wall</keyword>
<feature type="signal peptide" evidence="7">
    <location>
        <begin position="1"/>
        <end position="22"/>
    </location>
</feature>
<evidence type="ECO:0000256" key="2">
    <source>
        <dbReference type="ARBA" id="ARBA00022525"/>
    </source>
</evidence>
<feature type="region of interest" description="Disordered" evidence="6">
    <location>
        <begin position="152"/>
        <end position="171"/>
    </location>
</feature>
<dbReference type="NCBIfam" id="TIGR04320">
    <property type="entry name" value="Surf_Exclu_PgrA"/>
    <property type="match status" value="1"/>
</dbReference>
<dbReference type="EMBL" id="JARZZP010000004">
    <property type="protein sequence ID" value="MDI1473635.1"/>
    <property type="molecule type" value="Genomic_DNA"/>
</dbReference>
<evidence type="ECO:0000256" key="3">
    <source>
        <dbReference type="ARBA" id="ARBA00022729"/>
    </source>
</evidence>
<evidence type="ECO:0000256" key="6">
    <source>
        <dbReference type="SAM" id="MobiDB-lite"/>
    </source>
</evidence>
<dbReference type="NCBIfam" id="TIGR01167">
    <property type="entry name" value="LPXTG_anchor"/>
    <property type="match status" value="1"/>
</dbReference>
<evidence type="ECO:0000256" key="5">
    <source>
        <dbReference type="SAM" id="Coils"/>
    </source>
</evidence>
<dbReference type="PROSITE" id="PS50847">
    <property type="entry name" value="GRAM_POS_ANCHORING"/>
    <property type="match status" value="1"/>
</dbReference>
<organism evidence="9 10">
    <name type="scientific">Streptococcus taonis</name>
    <dbReference type="NCBI Taxonomy" id="3041623"/>
    <lineage>
        <taxon>Bacteria</taxon>
        <taxon>Bacillati</taxon>
        <taxon>Bacillota</taxon>
        <taxon>Bacilli</taxon>
        <taxon>Lactobacillales</taxon>
        <taxon>Streptococcaceae</taxon>
        <taxon>Streptococcus</taxon>
    </lineage>
</organism>
<feature type="region of interest" description="Disordered" evidence="6">
    <location>
        <begin position="800"/>
        <end position="825"/>
    </location>
</feature>
<evidence type="ECO:0000313" key="9">
    <source>
        <dbReference type="EMBL" id="MDI1473635.1"/>
    </source>
</evidence>
<evidence type="ECO:0000256" key="7">
    <source>
        <dbReference type="SAM" id="SignalP"/>
    </source>
</evidence>
<protein>
    <submittedName>
        <fullName evidence="9">SEC10/PgrA surface exclusion domain-containing protein</fullName>
    </submittedName>
</protein>
<keyword evidence="5" id="KW-0175">Coiled coil</keyword>